<accession>A0A4U6QDP5</accession>
<evidence type="ECO:0000313" key="4">
    <source>
        <dbReference type="Proteomes" id="UP000306985"/>
    </source>
</evidence>
<dbReference type="Gene3D" id="1.10.1670.10">
    <property type="entry name" value="Helix-hairpin-Helix base-excision DNA repair enzymes (C-terminal)"/>
    <property type="match status" value="1"/>
</dbReference>
<dbReference type="GO" id="GO:0005737">
    <property type="term" value="C:cytoplasm"/>
    <property type="evidence" value="ECO:0007669"/>
    <property type="project" value="TreeGrafter"/>
</dbReference>
<dbReference type="PANTHER" id="PTHR43003:SF13">
    <property type="entry name" value="DNA-3-METHYLADENINE GLYCOSYLASE 2"/>
    <property type="match status" value="1"/>
</dbReference>
<dbReference type="Proteomes" id="UP000306985">
    <property type="component" value="Unassembled WGS sequence"/>
</dbReference>
<dbReference type="GO" id="GO:0032131">
    <property type="term" value="F:alkylated DNA binding"/>
    <property type="evidence" value="ECO:0007669"/>
    <property type="project" value="TreeGrafter"/>
</dbReference>
<protein>
    <submittedName>
        <fullName evidence="3">DNA-3-methyladenine glycosylase 2 family protein</fullName>
    </submittedName>
</protein>
<proteinExistence type="predicted"/>
<dbReference type="GO" id="GO:0006307">
    <property type="term" value="P:DNA alkylation repair"/>
    <property type="evidence" value="ECO:0007669"/>
    <property type="project" value="TreeGrafter"/>
</dbReference>
<name>A0A4U6QDP5_9ACTN</name>
<dbReference type="PANTHER" id="PTHR43003">
    <property type="entry name" value="DNA-3-METHYLADENINE GLYCOSYLASE"/>
    <property type="match status" value="1"/>
</dbReference>
<keyword evidence="2" id="KW-0234">DNA repair</keyword>
<dbReference type="GO" id="GO:0006285">
    <property type="term" value="P:base-excision repair, AP site formation"/>
    <property type="evidence" value="ECO:0007669"/>
    <property type="project" value="TreeGrafter"/>
</dbReference>
<evidence type="ECO:0000256" key="2">
    <source>
        <dbReference type="ARBA" id="ARBA00023204"/>
    </source>
</evidence>
<keyword evidence="1" id="KW-0227">DNA damage</keyword>
<dbReference type="EMBL" id="SZZH01000003">
    <property type="protein sequence ID" value="TKV58294.1"/>
    <property type="molecule type" value="Genomic_DNA"/>
</dbReference>
<evidence type="ECO:0000313" key="3">
    <source>
        <dbReference type="EMBL" id="TKV58294.1"/>
    </source>
</evidence>
<sequence length="309" mass="33484">MTTFTITPSGPYSLRESAEFAFGGRDRSRFDGVMRLAFVLDGHQTQVGVELRQDPSGGPYTVGGQVQGIVHGDRDVDVAVVRRQVARMLSLDHDASGFTAIGAKDPVIGRLQEAAPGLLPPLFHSPYEAALWAVLSARRPAQQMADVRRRLAQAHGRVFELAGQNVAAVPTPVQLQQVSTFPGLTGEKIDRLHGIARAAARGTLDADRLQRLGPTATDAEMQHLKGIGPFYASLITIRAAGFADVPPADEPIVRELVTQLYHLPERCSREQFLEIAEGWRPYRTWAAVLIRAASSRLGAAEATGRPRSA</sequence>
<keyword evidence="4" id="KW-1185">Reference proteome</keyword>
<dbReference type="RefSeq" id="WP_137449957.1">
    <property type="nucleotide sequence ID" value="NZ_SZZH01000003.1"/>
</dbReference>
<dbReference type="InterPro" id="IPR051912">
    <property type="entry name" value="Alkylbase_DNA_Glycosylase/TA"/>
</dbReference>
<gene>
    <name evidence="3" type="ORF">FDO65_11940</name>
</gene>
<dbReference type="InterPro" id="IPR011257">
    <property type="entry name" value="DNA_glycosylase"/>
</dbReference>
<reference evidence="3 4" key="1">
    <citation type="submission" date="2019-05" db="EMBL/GenBank/DDBJ databases">
        <title>Nakamurella sp. N5BH11, whole genome shotgun sequence.</title>
        <authorList>
            <person name="Tuo L."/>
        </authorList>
    </citation>
    <scope>NUCLEOTIDE SEQUENCE [LARGE SCALE GENOMIC DNA]</scope>
    <source>
        <strain evidence="3 4">N5BH11</strain>
    </source>
</reference>
<dbReference type="GO" id="GO:0032993">
    <property type="term" value="C:protein-DNA complex"/>
    <property type="evidence" value="ECO:0007669"/>
    <property type="project" value="TreeGrafter"/>
</dbReference>
<dbReference type="Gene3D" id="1.10.340.30">
    <property type="entry name" value="Hypothetical protein, domain 2"/>
    <property type="match status" value="1"/>
</dbReference>
<dbReference type="AlphaFoldDB" id="A0A4U6QDP5"/>
<evidence type="ECO:0000256" key="1">
    <source>
        <dbReference type="ARBA" id="ARBA00022763"/>
    </source>
</evidence>
<dbReference type="GO" id="GO:0008725">
    <property type="term" value="F:DNA-3-methyladenine glycosylase activity"/>
    <property type="evidence" value="ECO:0007669"/>
    <property type="project" value="TreeGrafter"/>
</dbReference>
<dbReference type="OrthoDB" id="9811249at2"/>
<comment type="caution">
    <text evidence="3">The sequence shown here is derived from an EMBL/GenBank/DDBJ whole genome shotgun (WGS) entry which is preliminary data.</text>
</comment>
<organism evidence="3 4">
    <name type="scientific">Nakamurella flava</name>
    <dbReference type="NCBI Taxonomy" id="2576308"/>
    <lineage>
        <taxon>Bacteria</taxon>
        <taxon>Bacillati</taxon>
        <taxon>Actinomycetota</taxon>
        <taxon>Actinomycetes</taxon>
        <taxon>Nakamurellales</taxon>
        <taxon>Nakamurellaceae</taxon>
        <taxon>Nakamurella</taxon>
    </lineage>
</organism>
<dbReference type="SUPFAM" id="SSF48150">
    <property type="entry name" value="DNA-glycosylase"/>
    <property type="match status" value="1"/>
</dbReference>
<dbReference type="GO" id="GO:0043916">
    <property type="term" value="F:DNA-7-methylguanine glycosylase activity"/>
    <property type="evidence" value="ECO:0007669"/>
    <property type="project" value="TreeGrafter"/>
</dbReference>
<dbReference type="InterPro" id="IPR023170">
    <property type="entry name" value="HhH_base_excis_C"/>
</dbReference>